<accession>A0ABR0K2I1</accession>
<evidence type="ECO:0000313" key="2">
    <source>
        <dbReference type="EMBL" id="KAK5084067.1"/>
    </source>
</evidence>
<dbReference type="Proteomes" id="UP001345013">
    <property type="component" value="Unassembled WGS sequence"/>
</dbReference>
<evidence type="ECO:0008006" key="4">
    <source>
        <dbReference type="Google" id="ProtNLM"/>
    </source>
</evidence>
<dbReference type="PANTHER" id="PTHR13464">
    <property type="entry name" value="TRANSCRIPTIONAL REGULATOR PROTEIN HCNGP"/>
    <property type="match status" value="1"/>
</dbReference>
<name>A0ABR0K2I1_9EURO</name>
<feature type="region of interest" description="Disordered" evidence="1">
    <location>
        <begin position="1"/>
        <end position="116"/>
    </location>
</feature>
<reference evidence="2 3" key="1">
    <citation type="submission" date="2023-08" db="EMBL/GenBank/DDBJ databases">
        <title>Black Yeasts Isolated from many extreme environments.</title>
        <authorList>
            <person name="Coleine C."/>
            <person name="Stajich J.E."/>
            <person name="Selbmann L."/>
        </authorList>
    </citation>
    <scope>NUCLEOTIDE SEQUENCE [LARGE SCALE GENOMIC DNA]</scope>
    <source>
        <strain evidence="2 3">CCFEE 5885</strain>
    </source>
</reference>
<keyword evidence="3" id="KW-1185">Reference proteome</keyword>
<feature type="region of interest" description="Disordered" evidence="1">
    <location>
        <begin position="210"/>
        <end position="234"/>
    </location>
</feature>
<dbReference type="PANTHER" id="PTHR13464:SF0">
    <property type="entry name" value="SAP30-BINDING PROTEIN"/>
    <property type="match status" value="1"/>
</dbReference>
<comment type="caution">
    <text evidence="2">The sequence shown here is derived from an EMBL/GenBank/DDBJ whole genome shotgun (WGS) entry which is preliminary data.</text>
</comment>
<sequence>MNSLVGYGSSDEEDEAPAQASTKTPQSTSSAFVNGSSHGVGLGEGHVAEAPKIAEDAVVGPSMPSDTSATATDAYEEEAEQELPSMSERDQLRYLTQPSHPMASLPPGPTSEADSTVTAKFKRFLELKAKGVHFNQDLAGKSSFKNPTLFASLLERSGLLAESQYASTLPSDMFSIDILPPWAYKEQLLKSQQTLTAELEATRKAQSAAGKRTIEFASAGDSRNQGSTPKRSHR</sequence>
<dbReference type="EMBL" id="JAVRRG010000116">
    <property type="protein sequence ID" value="KAK5084067.1"/>
    <property type="molecule type" value="Genomic_DNA"/>
</dbReference>
<organism evidence="2 3">
    <name type="scientific">Lithohypha guttulata</name>
    <dbReference type="NCBI Taxonomy" id="1690604"/>
    <lineage>
        <taxon>Eukaryota</taxon>
        <taxon>Fungi</taxon>
        <taxon>Dikarya</taxon>
        <taxon>Ascomycota</taxon>
        <taxon>Pezizomycotina</taxon>
        <taxon>Eurotiomycetes</taxon>
        <taxon>Chaetothyriomycetidae</taxon>
        <taxon>Chaetothyriales</taxon>
        <taxon>Trichomeriaceae</taxon>
        <taxon>Lithohypha</taxon>
    </lineage>
</organism>
<protein>
    <recommendedName>
        <fullName evidence="4">HCNGP-like protein-domain-containing protein</fullName>
    </recommendedName>
</protein>
<gene>
    <name evidence="2" type="ORF">LTR24_007565</name>
</gene>
<feature type="compositionally biased region" description="Basic and acidic residues" evidence="1">
    <location>
        <begin position="46"/>
        <end position="55"/>
    </location>
</feature>
<dbReference type="Pfam" id="PF07818">
    <property type="entry name" value="HCNGP"/>
    <property type="match status" value="1"/>
</dbReference>
<evidence type="ECO:0000313" key="3">
    <source>
        <dbReference type="Proteomes" id="UP001345013"/>
    </source>
</evidence>
<evidence type="ECO:0000256" key="1">
    <source>
        <dbReference type="SAM" id="MobiDB-lite"/>
    </source>
</evidence>
<feature type="compositionally biased region" description="Polar residues" evidence="1">
    <location>
        <begin position="221"/>
        <end position="234"/>
    </location>
</feature>
<proteinExistence type="predicted"/>
<feature type="compositionally biased region" description="Polar residues" evidence="1">
    <location>
        <begin position="19"/>
        <end position="37"/>
    </location>
</feature>
<dbReference type="InterPro" id="IPR012479">
    <property type="entry name" value="SAP30BP"/>
</dbReference>